<proteinExistence type="predicted"/>
<sequence length="236" mass="27425">MKKLQKTINEIMGITTELTEMMNIEEIFIKLSDGNIIIIESEDSTVTIPIDQDENVLSNTDAKNVLLYCINYLYNNNIKQCKRYISTSKTIYKNKIGKLSKLMTANDGKIEADMFNKVFTEYTNLTADMVIRYNTNAGYEEMLCFCNSLVKLFFETLNVLYKDWKQEDIAEYVTKHGYKCQLNKNKTVLSISIKNDEEEMLDTLNVNVNNYSKKNDVMNMIIIKEQELRNKKSEVA</sequence>
<evidence type="ECO:0000313" key="2">
    <source>
        <dbReference type="Proteomes" id="UP000183952"/>
    </source>
</evidence>
<dbReference type="AlphaFoldDB" id="A0A1M6L2L9"/>
<keyword evidence="2" id="KW-1185">Reference proteome</keyword>
<accession>A0A1M6L2L9</accession>
<organism evidence="1 2">
    <name type="scientific">Hathewaya proteolytica DSM 3090</name>
    <dbReference type="NCBI Taxonomy" id="1121331"/>
    <lineage>
        <taxon>Bacteria</taxon>
        <taxon>Bacillati</taxon>
        <taxon>Bacillota</taxon>
        <taxon>Clostridia</taxon>
        <taxon>Eubacteriales</taxon>
        <taxon>Clostridiaceae</taxon>
        <taxon>Hathewaya</taxon>
    </lineage>
</organism>
<evidence type="ECO:0000313" key="1">
    <source>
        <dbReference type="EMBL" id="SHJ65372.1"/>
    </source>
</evidence>
<gene>
    <name evidence="1" type="ORF">SAMN02745248_00597</name>
</gene>
<protein>
    <submittedName>
        <fullName evidence="1">Uncharacterized protein</fullName>
    </submittedName>
</protein>
<dbReference type="Proteomes" id="UP000183952">
    <property type="component" value="Unassembled WGS sequence"/>
</dbReference>
<reference evidence="1 2" key="1">
    <citation type="submission" date="2016-11" db="EMBL/GenBank/DDBJ databases">
        <authorList>
            <person name="Jaros S."/>
            <person name="Januszkiewicz K."/>
            <person name="Wedrychowicz H."/>
        </authorList>
    </citation>
    <scope>NUCLEOTIDE SEQUENCE [LARGE SCALE GENOMIC DNA]</scope>
    <source>
        <strain evidence="1 2">DSM 3090</strain>
    </source>
</reference>
<dbReference type="RefSeq" id="WP_072902167.1">
    <property type="nucleotide sequence ID" value="NZ_FRAD01000005.1"/>
</dbReference>
<name>A0A1M6L2L9_9CLOT</name>
<dbReference type="STRING" id="1121331.SAMN02745248_00597"/>
<dbReference type="EMBL" id="FRAD01000005">
    <property type="protein sequence ID" value="SHJ65372.1"/>
    <property type="molecule type" value="Genomic_DNA"/>
</dbReference>